<dbReference type="EMBL" id="CP012109">
    <property type="protein sequence ID" value="AKQ70641.1"/>
    <property type="molecule type" value="Genomic_DNA"/>
</dbReference>
<proteinExistence type="predicted"/>
<accession>A0A0H4X4L7</accession>
<dbReference type="AlphaFoldDB" id="A0A0H4X4L7"/>
<evidence type="ECO:0000313" key="2">
    <source>
        <dbReference type="Proteomes" id="UP000009026"/>
    </source>
</evidence>
<dbReference type="KEGG" id="mym:A176_007553"/>
<sequence length="40" mass="4492">MALAWAYGEGLESDFQSGPGRVTPFFNQPDEAFRVPRCLM</sequence>
<protein>
    <submittedName>
        <fullName evidence="1">Uncharacterized protein</fullName>
    </submittedName>
</protein>
<keyword evidence="2" id="KW-1185">Reference proteome</keyword>
<dbReference type="PATRIC" id="fig|1297742.4.peg.7686"/>
<name>A0A0H4X4L7_9BACT</name>
<organism evidence="1 2">
    <name type="scientific">Pseudomyxococcus hansupus</name>
    <dbReference type="NCBI Taxonomy" id="1297742"/>
    <lineage>
        <taxon>Bacteria</taxon>
        <taxon>Pseudomonadati</taxon>
        <taxon>Myxococcota</taxon>
        <taxon>Myxococcia</taxon>
        <taxon>Myxococcales</taxon>
        <taxon>Cystobacterineae</taxon>
        <taxon>Myxococcaceae</taxon>
        <taxon>Pseudomyxococcus</taxon>
    </lineage>
</organism>
<gene>
    <name evidence="1" type="ORF">A176_007553</name>
</gene>
<reference evidence="1 2" key="1">
    <citation type="journal article" date="2016" name="PLoS ONE">
        <title>Complete Genome Sequence and Comparative Genomics of a Novel Myxobacterium Myxococcus hansupus.</title>
        <authorList>
            <person name="Sharma G."/>
            <person name="Narwani T."/>
            <person name="Subramanian S."/>
        </authorList>
    </citation>
    <scope>NUCLEOTIDE SEQUENCE [LARGE SCALE GENOMIC DNA]</scope>
    <source>
        <strain evidence="2">mixupus</strain>
    </source>
</reference>
<dbReference type="Proteomes" id="UP000009026">
    <property type="component" value="Chromosome"/>
</dbReference>
<evidence type="ECO:0000313" key="1">
    <source>
        <dbReference type="EMBL" id="AKQ70641.1"/>
    </source>
</evidence>